<sequence>MMALCSCLTAALAPGRKRVLKVPRACFANRGVDPGDIDVPFGITADAPFAAASTNIRVVAGAAAEAEAFDCGAVAH</sequence>
<dbReference type="Proteomes" id="UP001209922">
    <property type="component" value="Unassembled WGS sequence"/>
</dbReference>
<dbReference type="Pfam" id="PF18559">
    <property type="entry name" value="Exop_C"/>
    <property type="match status" value="1"/>
</dbReference>
<evidence type="ECO:0000313" key="3">
    <source>
        <dbReference type="Proteomes" id="UP001209922"/>
    </source>
</evidence>
<keyword evidence="2" id="KW-0378">Hydrolase</keyword>
<dbReference type="GO" id="GO:0016787">
    <property type="term" value="F:hydrolase activity"/>
    <property type="evidence" value="ECO:0007669"/>
    <property type="project" value="UniProtKB-KW"/>
</dbReference>
<feature type="domain" description="ExoP galactose-binding-like" evidence="1">
    <location>
        <begin position="10"/>
        <end position="57"/>
    </location>
</feature>
<name>A0ABT3K0P1_9XANT</name>
<dbReference type="EMBL" id="JAPCHY010000024">
    <property type="protein sequence ID" value="MCW4474303.1"/>
    <property type="molecule type" value="Genomic_DNA"/>
</dbReference>
<dbReference type="Gene3D" id="2.60.120.430">
    <property type="entry name" value="Galactose-binding lectin"/>
    <property type="match status" value="1"/>
</dbReference>
<gene>
    <name evidence="2" type="ORF">OK345_17605</name>
</gene>
<evidence type="ECO:0000313" key="2">
    <source>
        <dbReference type="EMBL" id="MCW4474303.1"/>
    </source>
</evidence>
<accession>A0ABT3K0P1</accession>
<protein>
    <submittedName>
        <fullName evidence="2">Glycoside hydrolase</fullName>
    </submittedName>
</protein>
<evidence type="ECO:0000259" key="1">
    <source>
        <dbReference type="Pfam" id="PF18559"/>
    </source>
</evidence>
<organism evidence="2 3">
    <name type="scientific">Xanthomonas chitinilytica</name>
    <dbReference type="NCBI Taxonomy" id="2989819"/>
    <lineage>
        <taxon>Bacteria</taxon>
        <taxon>Pseudomonadati</taxon>
        <taxon>Pseudomonadota</taxon>
        <taxon>Gammaproteobacteria</taxon>
        <taxon>Lysobacterales</taxon>
        <taxon>Lysobacteraceae</taxon>
        <taxon>Xanthomonas</taxon>
    </lineage>
</organism>
<dbReference type="RefSeq" id="WP_265129309.1">
    <property type="nucleotide sequence ID" value="NZ_JAPCHY010000024.1"/>
</dbReference>
<keyword evidence="3" id="KW-1185">Reference proteome</keyword>
<comment type="caution">
    <text evidence="2">The sequence shown here is derived from an EMBL/GenBank/DDBJ whole genome shotgun (WGS) entry which is preliminary data.</text>
</comment>
<dbReference type="InterPro" id="IPR041443">
    <property type="entry name" value="Exop_C"/>
</dbReference>
<proteinExistence type="predicted"/>
<reference evidence="2 3" key="1">
    <citation type="submission" date="2022-10" db="EMBL/GenBank/DDBJ databases">
        <title>Xanthomonas sp. H13-6.</title>
        <authorList>
            <person name="Liu X."/>
            <person name="Deng Z."/>
            <person name="Jiang Y."/>
            <person name="Yu T."/>
            <person name="Ai J."/>
        </authorList>
    </citation>
    <scope>NUCLEOTIDE SEQUENCE [LARGE SCALE GENOMIC DNA]</scope>
    <source>
        <strain evidence="2 3">H13-6</strain>
    </source>
</reference>